<feature type="domain" description="Spore protein YkvP/CgeB glycosyl transferase-like" evidence="1">
    <location>
        <begin position="248"/>
        <end position="397"/>
    </location>
</feature>
<name>A0A7W7V8V6_9GAMM</name>
<dbReference type="Proteomes" id="UP000519004">
    <property type="component" value="Unassembled WGS sequence"/>
</dbReference>
<dbReference type="SUPFAM" id="SSF53756">
    <property type="entry name" value="UDP-Glycosyltransferase/glycogen phosphorylase"/>
    <property type="match status" value="1"/>
</dbReference>
<dbReference type="PANTHER" id="PTHR12526">
    <property type="entry name" value="GLYCOSYLTRANSFERASE"/>
    <property type="match status" value="1"/>
</dbReference>
<dbReference type="Pfam" id="PF13524">
    <property type="entry name" value="Glyco_trans_1_2"/>
    <property type="match status" value="1"/>
</dbReference>
<dbReference type="RefSeq" id="WP_183947048.1">
    <property type="nucleotide sequence ID" value="NZ_JACHHX010000002.1"/>
</dbReference>
<dbReference type="PANTHER" id="PTHR12526:SF634">
    <property type="entry name" value="BLL3361 PROTEIN"/>
    <property type="match status" value="1"/>
</dbReference>
<organism evidence="2 3">
    <name type="scientific">Rehaibacterium terrae</name>
    <dbReference type="NCBI Taxonomy" id="1341696"/>
    <lineage>
        <taxon>Bacteria</taxon>
        <taxon>Pseudomonadati</taxon>
        <taxon>Pseudomonadota</taxon>
        <taxon>Gammaproteobacteria</taxon>
        <taxon>Lysobacterales</taxon>
        <taxon>Lysobacteraceae</taxon>
        <taxon>Rehaibacterium</taxon>
    </lineage>
</organism>
<gene>
    <name evidence="2" type="ORF">HNQ58_000335</name>
</gene>
<evidence type="ECO:0000259" key="1">
    <source>
        <dbReference type="Pfam" id="PF13524"/>
    </source>
</evidence>
<dbReference type="InterPro" id="IPR055259">
    <property type="entry name" value="YkvP/CgeB_Glyco_trans-like"/>
</dbReference>
<dbReference type="GO" id="GO:0016740">
    <property type="term" value="F:transferase activity"/>
    <property type="evidence" value="ECO:0007669"/>
    <property type="project" value="UniProtKB-KW"/>
</dbReference>
<dbReference type="AlphaFoldDB" id="A0A7W7V8V6"/>
<protein>
    <submittedName>
        <fullName evidence="2">Spore maturation protein CgeB/glycosyltransferase involved in cell wall biosynthesis</fullName>
    </submittedName>
</protein>
<keyword evidence="3" id="KW-1185">Reference proteome</keyword>
<dbReference type="Pfam" id="PF13692">
    <property type="entry name" value="Glyco_trans_1_4"/>
    <property type="match status" value="1"/>
</dbReference>
<accession>A0A7W7V8V6</accession>
<sequence>MSVKEKQGTSLARAASEAFRKGDYAAALKIYRQLSTLLGERNFQANVFLCEKRLYELSGLNRSANASKLLLTLTERRPLAEATHPLKSLKVAAIMDEFTHSSYKYECDLLQLSPQHWRKELEEFQPQLLFIESAWRGKDELWGSKVGHTSPELRGIVQWCKQHAIPTVFWNKEDPVHFETFLNTAKLFDHVFTTDIDCIHRYKAALGHERVYLLPFAAQPAVNNPIELYERKDAICFAGAYYVKYPERTKDLVEFVRHLPQFKPFEIFDRNYGRSDPSYAFPDDYKPYIVGKLPFDQIDRAYKGYFCSINLNSVKQSQTMFARRVFELLASNTITVSNYSRGIRLLFEDLVITTDSGAEAVRRLKELTADETKSRKLRLAALRKVMAEHTYQDRLAYVASKALNKPGLDCLLPQVAVVCYANDQEKVQRLLRLYHNQEYSRKRLLMVVPGGFQPQLPLNMAGVEVLNASAVASKTWSEVLLPGEWLAPMVPEDHYGAHYLTDLVLATRYAPGPIIGKASHYVRSEATGLWLKDRAQAYKKVPGLLARAAMVRGEHVATAPVREWITTLHTARLEHPDALSIDEFNYCRNAGMEGLKEEERAETDNLPGLSTGIRLDALIQRAEAIQPLAAQDEGPALSPGELSDLFAGQPSHKPVQISQDDRGLRVQSELPDDTHEYVYARRDLDLQALGITEGGRLRFYLDATPGLNLQVVWLFLDGRGKKLGHVVKVGNRNHEVDIPAETAKLRLGLRVYGPGGAQVKSLLLAHRALEPAELITTGDYLVLTNHYPSANDLYRNGFVHRRVVAYRERGVKADVFRLRPGEQLSYHEFENVDCLTGSAEALDRLLATGRYRAVLVHFLDPGMWQVLERHVRRQRIIVWVHGAEIQPFHRREYNYRTDKERAAAQAKSDARMAFWRGLLKTMPPNLHLVFVSRYFAEEVMEDLGFRLPESHFSIIHNPIDTRLFTYEPKPPEQRKKVLSIRPYASATYANDLSVKAITELKDRSWFSDVEFRLIGDGVLFEETLAPLRGLSNVHLERRFLTQQEIASLHRTYGIFLCPTRMDTQGVSRDEAMASGLVPVTNAVAAIPEFVDEGCGVLAPAEDHLAMAQGIENLVLDPDRFQQMSAAAAARVRRQSDASVVIDAELKILGAEDASHNCCMGM</sequence>
<keyword evidence="2" id="KW-0808">Transferase</keyword>
<proteinExistence type="predicted"/>
<dbReference type="Gene3D" id="3.40.50.2000">
    <property type="entry name" value="Glycogen Phosphorylase B"/>
    <property type="match status" value="2"/>
</dbReference>
<evidence type="ECO:0000313" key="2">
    <source>
        <dbReference type="EMBL" id="MBB5014461.1"/>
    </source>
</evidence>
<dbReference type="EMBL" id="JACHHX010000002">
    <property type="protein sequence ID" value="MBB5014461.1"/>
    <property type="molecule type" value="Genomic_DNA"/>
</dbReference>
<evidence type="ECO:0000313" key="3">
    <source>
        <dbReference type="Proteomes" id="UP000519004"/>
    </source>
</evidence>
<reference evidence="2 3" key="1">
    <citation type="submission" date="2020-08" db="EMBL/GenBank/DDBJ databases">
        <title>Genomic Encyclopedia of Type Strains, Phase IV (KMG-IV): sequencing the most valuable type-strain genomes for metagenomic binning, comparative biology and taxonomic classification.</title>
        <authorList>
            <person name="Goeker M."/>
        </authorList>
    </citation>
    <scope>NUCLEOTIDE SEQUENCE [LARGE SCALE GENOMIC DNA]</scope>
    <source>
        <strain evidence="2 3">DSM 25897</strain>
    </source>
</reference>
<dbReference type="CDD" id="cd03801">
    <property type="entry name" value="GT4_PimA-like"/>
    <property type="match status" value="1"/>
</dbReference>
<comment type="caution">
    <text evidence="2">The sequence shown here is derived from an EMBL/GenBank/DDBJ whole genome shotgun (WGS) entry which is preliminary data.</text>
</comment>